<keyword evidence="1" id="KW-0812">Transmembrane</keyword>
<sequence length="62" mass="6602">MWPLATRSSASTKSTMSPVLERLPWGFLALYLAVGAAVGVLAALLPAVRASRVDVLRAISYE</sequence>
<dbReference type="AlphaFoldDB" id="A0A6F8XQ88"/>
<name>A0A6F8XQ88_9ACTN</name>
<keyword evidence="1" id="KW-1133">Transmembrane helix</keyword>
<evidence type="ECO:0000313" key="3">
    <source>
        <dbReference type="Proteomes" id="UP000502508"/>
    </source>
</evidence>
<evidence type="ECO:0008006" key="4">
    <source>
        <dbReference type="Google" id="ProtNLM"/>
    </source>
</evidence>
<organism evidence="2 3">
    <name type="scientific">Phytohabitans flavus</name>
    <dbReference type="NCBI Taxonomy" id="1076124"/>
    <lineage>
        <taxon>Bacteria</taxon>
        <taxon>Bacillati</taxon>
        <taxon>Actinomycetota</taxon>
        <taxon>Actinomycetes</taxon>
        <taxon>Micromonosporales</taxon>
        <taxon>Micromonosporaceae</taxon>
    </lineage>
</organism>
<evidence type="ECO:0000313" key="2">
    <source>
        <dbReference type="EMBL" id="BCB75928.1"/>
    </source>
</evidence>
<gene>
    <name evidence="2" type="ORF">Pflav_023380</name>
</gene>
<dbReference type="KEGG" id="pfla:Pflav_023380"/>
<keyword evidence="3" id="KW-1185">Reference proteome</keyword>
<dbReference type="Proteomes" id="UP000502508">
    <property type="component" value="Chromosome"/>
</dbReference>
<proteinExistence type="predicted"/>
<accession>A0A6F8XQ88</accession>
<dbReference type="EMBL" id="AP022870">
    <property type="protein sequence ID" value="BCB75928.1"/>
    <property type="molecule type" value="Genomic_DNA"/>
</dbReference>
<reference evidence="2 3" key="2">
    <citation type="submission" date="2020-03" db="EMBL/GenBank/DDBJ databases">
        <authorList>
            <person name="Ichikawa N."/>
            <person name="Kimura A."/>
            <person name="Kitahashi Y."/>
            <person name="Uohara A."/>
        </authorList>
    </citation>
    <scope>NUCLEOTIDE SEQUENCE [LARGE SCALE GENOMIC DNA]</scope>
    <source>
        <strain evidence="2 3">NBRC 107702</strain>
    </source>
</reference>
<protein>
    <recommendedName>
        <fullName evidence="4">ABC3 transporter permease protein domain-containing protein</fullName>
    </recommendedName>
</protein>
<reference evidence="2 3" key="1">
    <citation type="submission" date="2020-03" db="EMBL/GenBank/DDBJ databases">
        <title>Whole genome shotgun sequence of Phytohabitans flavus NBRC 107702.</title>
        <authorList>
            <person name="Komaki H."/>
            <person name="Tamura T."/>
        </authorList>
    </citation>
    <scope>NUCLEOTIDE SEQUENCE [LARGE SCALE GENOMIC DNA]</scope>
    <source>
        <strain evidence="2 3">NBRC 107702</strain>
    </source>
</reference>
<evidence type="ECO:0000256" key="1">
    <source>
        <dbReference type="SAM" id="Phobius"/>
    </source>
</evidence>
<keyword evidence="1" id="KW-0472">Membrane</keyword>
<feature type="transmembrane region" description="Helical" evidence="1">
    <location>
        <begin position="25"/>
        <end position="48"/>
    </location>
</feature>